<proteinExistence type="inferred from homology"/>
<protein>
    <recommendedName>
        <fullName evidence="7">Bacterioferritin-associated ferredoxin</fullName>
    </recommendedName>
</protein>
<evidence type="ECO:0000256" key="6">
    <source>
        <dbReference type="ARBA" id="ARBA00023014"/>
    </source>
</evidence>
<keyword evidence="11" id="KW-1185">Reference proteome</keyword>
<dbReference type="RefSeq" id="WP_344658349.1">
    <property type="nucleotide sequence ID" value="NZ_BAAAQM010000020.1"/>
</dbReference>
<evidence type="ECO:0000256" key="3">
    <source>
        <dbReference type="ARBA" id="ARBA00022723"/>
    </source>
</evidence>
<dbReference type="PANTHER" id="PTHR37424:SF1">
    <property type="entry name" value="BACTERIOFERRITIN-ASSOCIATED FERREDOXIN"/>
    <property type="match status" value="1"/>
</dbReference>
<organism evidence="10 11">
    <name type="scientific">Catenulispora subtropica</name>
    <dbReference type="NCBI Taxonomy" id="450798"/>
    <lineage>
        <taxon>Bacteria</taxon>
        <taxon>Bacillati</taxon>
        <taxon>Actinomycetota</taxon>
        <taxon>Actinomycetes</taxon>
        <taxon>Catenulisporales</taxon>
        <taxon>Catenulisporaceae</taxon>
        <taxon>Catenulispora</taxon>
    </lineage>
</organism>
<evidence type="ECO:0000259" key="9">
    <source>
        <dbReference type="Pfam" id="PF04324"/>
    </source>
</evidence>
<keyword evidence="2" id="KW-0001">2Fe-2S</keyword>
<comment type="caution">
    <text evidence="10">The sequence shown here is derived from an EMBL/GenBank/DDBJ whole genome shotgun (WGS) entry which is preliminary data.</text>
</comment>
<evidence type="ECO:0000256" key="8">
    <source>
        <dbReference type="ARBA" id="ARBA00046332"/>
    </source>
</evidence>
<keyword evidence="3" id="KW-0479">Metal-binding</keyword>
<comment type="similarity">
    <text evidence="8">Belongs to the Bfd family.</text>
</comment>
<sequence>MYACICHAVTTAEVDAAVALGAQTVKQVRQATGAGASCGTCVKRLSCLLAAARVADSAPAEAVPEAERLPAVPAGDVLPSQVTVHAPDCPAALPALG</sequence>
<dbReference type="Pfam" id="PF04324">
    <property type="entry name" value="Fer2_BFD"/>
    <property type="match status" value="1"/>
</dbReference>
<keyword evidence="4" id="KW-0249">Electron transport</keyword>
<name>A0ABN2RSK3_9ACTN</name>
<dbReference type="InterPro" id="IPR007419">
    <property type="entry name" value="BFD-like_2Fe2S-bd_dom"/>
</dbReference>
<evidence type="ECO:0000256" key="4">
    <source>
        <dbReference type="ARBA" id="ARBA00022982"/>
    </source>
</evidence>
<dbReference type="Gene3D" id="1.10.10.1100">
    <property type="entry name" value="BFD-like [2Fe-2S]-binding domain"/>
    <property type="match status" value="1"/>
</dbReference>
<evidence type="ECO:0000256" key="7">
    <source>
        <dbReference type="ARBA" id="ARBA00039386"/>
    </source>
</evidence>
<accession>A0ABN2RSK3</accession>
<dbReference type="EMBL" id="BAAAQM010000020">
    <property type="protein sequence ID" value="GAA1974186.1"/>
    <property type="molecule type" value="Genomic_DNA"/>
</dbReference>
<evidence type="ECO:0000256" key="5">
    <source>
        <dbReference type="ARBA" id="ARBA00023004"/>
    </source>
</evidence>
<dbReference type="InterPro" id="IPR041854">
    <property type="entry name" value="BFD-like_2Fe2S-bd_dom_sf"/>
</dbReference>
<evidence type="ECO:0000313" key="10">
    <source>
        <dbReference type="EMBL" id="GAA1974186.1"/>
    </source>
</evidence>
<evidence type="ECO:0000313" key="11">
    <source>
        <dbReference type="Proteomes" id="UP001499854"/>
    </source>
</evidence>
<keyword evidence="1" id="KW-0813">Transport</keyword>
<feature type="domain" description="BFD-like [2Fe-2S]-binding" evidence="9">
    <location>
        <begin position="4"/>
        <end position="50"/>
    </location>
</feature>
<keyword evidence="5" id="KW-0408">Iron</keyword>
<dbReference type="InterPro" id="IPR052371">
    <property type="entry name" value="BFD-associated_ferredoxin"/>
</dbReference>
<dbReference type="PANTHER" id="PTHR37424">
    <property type="entry name" value="BACTERIOFERRITIN-ASSOCIATED FERREDOXIN"/>
    <property type="match status" value="1"/>
</dbReference>
<gene>
    <name evidence="10" type="ORF">GCM10009838_37680</name>
</gene>
<reference evidence="10 11" key="1">
    <citation type="journal article" date="2019" name="Int. J. Syst. Evol. Microbiol.">
        <title>The Global Catalogue of Microorganisms (GCM) 10K type strain sequencing project: providing services to taxonomists for standard genome sequencing and annotation.</title>
        <authorList>
            <consortium name="The Broad Institute Genomics Platform"/>
            <consortium name="The Broad Institute Genome Sequencing Center for Infectious Disease"/>
            <person name="Wu L."/>
            <person name="Ma J."/>
        </authorList>
    </citation>
    <scope>NUCLEOTIDE SEQUENCE [LARGE SCALE GENOMIC DNA]</scope>
    <source>
        <strain evidence="10 11">JCM 16013</strain>
    </source>
</reference>
<evidence type="ECO:0000256" key="2">
    <source>
        <dbReference type="ARBA" id="ARBA00022714"/>
    </source>
</evidence>
<dbReference type="Proteomes" id="UP001499854">
    <property type="component" value="Unassembled WGS sequence"/>
</dbReference>
<evidence type="ECO:0000256" key="1">
    <source>
        <dbReference type="ARBA" id="ARBA00022448"/>
    </source>
</evidence>
<keyword evidence="6" id="KW-0411">Iron-sulfur</keyword>